<dbReference type="GeneID" id="14537249"/>
<proteinExistence type="predicted"/>
<dbReference type="KEGG" id="cot:CORT_0A01090"/>
<dbReference type="Gene3D" id="3.40.50.1820">
    <property type="entry name" value="alpha/beta hydrolase"/>
    <property type="match status" value="1"/>
</dbReference>
<protein>
    <submittedName>
        <fullName evidence="2">Lpx1 protein</fullName>
    </submittedName>
</protein>
<name>H8WVM8_CANO9</name>
<dbReference type="RefSeq" id="XP_003865942.1">
    <property type="nucleotide sequence ID" value="XM_003865894.1"/>
</dbReference>
<organism evidence="2 3">
    <name type="scientific">Candida orthopsilosis (strain 90-125)</name>
    <name type="common">Yeast</name>
    <dbReference type="NCBI Taxonomy" id="1136231"/>
    <lineage>
        <taxon>Eukaryota</taxon>
        <taxon>Fungi</taxon>
        <taxon>Dikarya</taxon>
        <taxon>Ascomycota</taxon>
        <taxon>Saccharomycotina</taxon>
        <taxon>Pichiomycetes</taxon>
        <taxon>Debaryomycetaceae</taxon>
        <taxon>Candida/Lodderomyces clade</taxon>
        <taxon>Candida</taxon>
    </lineage>
</organism>
<dbReference type="PANTHER" id="PTHR43194">
    <property type="entry name" value="HYDROLASE ALPHA/BETA FOLD FAMILY"/>
    <property type="match status" value="1"/>
</dbReference>
<dbReference type="HOGENOM" id="CLU_061432_0_0_1"/>
<dbReference type="PANTHER" id="PTHR43194:SF2">
    <property type="entry name" value="PEROXISOMAL MEMBRANE PROTEIN LPX1"/>
    <property type="match status" value="1"/>
</dbReference>
<dbReference type="eggNOG" id="ENOG502QT3R">
    <property type="taxonomic scope" value="Eukaryota"/>
</dbReference>
<dbReference type="SUPFAM" id="SSF53474">
    <property type="entry name" value="alpha/beta-Hydrolases"/>
    <property type="match status" value="1"/>
</dbReference>
<feature type="domain" description="AB hydrolase-1" evidence="1">
    <location>
        <begin position="54"/>
        <end position="330"/>
    </location>
</feature>
<dbReference type="AlphaFoldDB" id="H8WVM8"/>
<keyword evidence="3" id="KW-1185">Reference proteome</keyword>
<sequence length="401" mass="45328">MSFTLEKKQTKAHPIRAKGSTLIAKDTENLIIVYNKYKSSSPHPNPESQLAFNLVFCHGTGFNKSVWHYLIKQLYKLSQSHEVPWYLDTVLAVDALGHGDSSLANEGKMGCVYMWDDGAKDVIEIIKHERETTGDMKNNFEARTVLVGHSMGGFTALYASFLESTLFDSVVAIEPVIYGTPETEARFMRSFKKLVGLMMDTFDTEQDARDYFEKYSFTKRFQSDVLKDYVDDEVYKTKTKEGKYVYKAKCSKVSQMTTYLSSHMSIIKGMLALPLIRVPVFHVVGGAANWNLRESIDWIRNAIAPNMLAGAIDIDKGQHLVNSEQPNDVIKVINNALTKRDTDFKVSKPTVPEIALNGDRKALLDQQYNSISNLDMENVYGYDNKKHIPFDLVANKPSSKL</sequence>
<dbReference type="Proteomes" id="UP000005018">
    <property type="component" value="Chromosome 1"/>
</dbReference>
<accession>H8WVM8</accession>
<reference evidence="2 3" key="1">
    <citation type="journal article" date="2012" name="PLoS ONE">
        <title>Sequence and analysis of the genome of the pathogenic yeast Candida orthopsilosis.</title>
        <authorList>
            <person name="Riccombeni A."/>
            <person name="Vidanes G."/>
            <person name="Proux-Wera E."/>
            <person name="Wolfe K.H."/>
            <person name="Butler G."/>
        </authorList>
    </citation>
    <scope>NUCLEOTIDE SEQUENCE [LARGE SCALE GENOMIC DNA]</scope>
    <source>
        <strain evidence="2 3">Co 90-125</strain>
    </source>
</reference>
<evidence type="ECO:0000259" key="1">
    <source>
        <dbReference type="Pfam" id="PF12697"/>
    </source>
</evidence>
<dbReference type="EMBL" id="HE681719">
    <property type="protein sequence ID" value="CCG20501.1"/>
    <property type="molecule type" value="Genomic_DNA"/>
</dbReference>
<dbReference type="InterPro" id="IPR050228">
    <property type="entry name" value="Carboxylesterase_BioH"/>
</dbReference>
<dbReference type="InterPro" id="IPR029058">
    <property type="entry name" value="AB_hydrolase_fold"/>
</dbReference>
<gene>
    <name evidence="2" type="ORF">CORT_0A01090</name>
</gene>
<evidence type="ECO:0000313" key="2">
    <source>
        <dbReference type="EMBL" id="CCG20501.1"/>
    </source>
</evidence>
<dbReference type="Pfam" id="PF12697">
    <property type="entry name" value="Abhydrolase_6"/>
    <property type="match status" value="1"/>
</dbReference>
<dbReference type="OrthoDB" id="94039at2759"/>
<evidence type="ECO:0000313" key="3">
    <source>
        <dbReference type="Proteomes" id="UP000005018"/>
    </source>
</evidence>
<dbReference type="InterPro" id="IPR000073">
    <property type="entry name" value="AB_hydrolase_1"/>
</dbReference>